<dbReference type="OrthoDB" id="1013052at2"/>
<protein>
    <submittedName>
        <fullName evidence="1">Uncharacterized protein</fullName>
    </submittedName>
</protein>
<evidence type="ECO:0000313" key="1">
    <source>
        <dbReference type="EMBL" id="SEA14233.1"/>
    </source>
</evidence>
<gene>
    <name evidence="1" type="ORF">SAMN04487990_10762</name>
</gene>
<dbReference type="PROSITE" id="PS51257">
    <property type="entry name" value="PROKAR_LIPOPROTEIN"/>
    <property type="match status" value="1"/>
</dbReference>
<dbReference type="RefSeq" id="WP_092133379.1">
    <property type="nucleotide sequence ID" value="NZ_FNQK01000007.1"/>
</dbReference>
<proteinExistence type="predicted"/>
<dbReference type="EMBL" id="FNQK01000007">
    <property type="protein sequence ID" value="SEA14233.1"/>
    <property type="molecule type" value="Genomic_DNA"/>
</dbReference>
<dbReference type="STRING" id="283786.SAMN04487990_10762"/>
<dbReference type="Gene3D" id="2.60.120.200">
    <property type="match status" value="1"/>
</dbReference>
<evidence type="ECO:0000313" key="2">
    <source>
        <dbReference type="Proteomes" id="UP000198846"/>
    </source>
</evidence>
<sequence>MKKIIYLLAIVGVSVLTGCNPLDDINAEIDAQANPVVGDDEYTLVSEDYAGLVEQGAGEEVDYYETFEAFSSVEDAEIMLPPFLSNKYPLWGQGSSVLVNFNLYDGNPSDVSTYVNADTYEFESNDYPTADANAFYPNENPDETVGNVLLNAIPSPEVGDVIRVQYKQFTEEPVVGFAPIIEYTFADSFEGWTIEEESGVEDVWTSNTQYVQGNGYVGVSTANEEWLVSPEIDLTSETGVKFQIAHAVKYADDPSLLKILVSTDYSGDVLTATWDEITLATAPGVDTLDPSEDYDFSTYDGQTVNIALKYESTITDSGRWRVGSLAIKTIGIEGDTLSLSDFYQFTEGGEWELVNNVKYLTSADYDSMGENSGQPGQYNNFSGSVSPNDYLPTFLDINYPFAQEEDSIYVLFKYYGGSSVGTVTKGNLYTVVNGVWTPSVASIQFGFDNGVWVPDNTVKYTLVGANYSYIASQLLTTEGYEAAAANLDSYGNFNRGTGASGWSDDMVLNAMAILLDNLYPDAEEGQKYLLTYNIYSGGNAEESMHLIKQDGEWVRYLNN</sequence>
<accession>A0A1H3YRS1</accession>
<keyword evidence="2" id="KW-1185">Reference proteome</keyword>
<organism evidence="1 2">
    <name type="scientific">Bizionia paragorgiae</name>
    <dbReference type="NCBI Taxonomy" id="283786"/>
    <lineage>
        <taxon>Bacteria</taxon>
        <taxon>Pseudomonadati</taxon>
        <taxon>Bacteroidota</taxon>
        <taxon>Flavobacteriia</taxon>
        <taxon>Flavobacteriales</taxon>
        <taxon>Flavobacteriaceae</taxon>
        <taxon>Bizionia</taxon>
    </lineage>
</organism>
<dbReference type="AlphaFoldDB" id="A0A1H3YRS1"/>
<reference evidence="1 2" key="1">
    <citation type="submission" date="2016-10" db="EMBL/GenBank/DDBJ databases">
        <authorList>
            <person name="de Groot N.N."/>
        </authorList>
    </citation>
    <scope>NUCLEOTIDE SEQUENCE [LARGE SCALE GENOMIC DNA]</scope>
    <source>
        <strain evidence="1 2">DSM 23842</strain>
    </source>
</reference>
<dbReference type="Proteomes" id="UP000198846">
    <property type="component" value="Unassembled WGS sequence"/>
</dbReference>
<name>A0A1H3YRS1_BIZPA</name>
<dbReference type="NCBIfam" id="NF038128">
    <property type="entry name" value="choice_anch_J"/>
    <property type="match status" value="1"/>
</dbReference>